<dbReference type="RefSeq" id="WP_380047253.1">
    <property type="nucleotide sequence ID" value="NZ_JBHSOH010000005.1"/>
</dbReference>
<comment type="caution">
    <text evidence="1">The sequence shown here is derived from an EMBL/GenBank/DDBJ whole genome shotgun (WGS) entry which is preliminary data.</text>
</comment>
<dbReference type="InterPro" id="IPR036388">
    <property type="entry name" value="WH-like_DNA-bd_sf"/>
</dbReference>
<dbReference type="SUPFAM" id="SSF46785">
    <property type="entry name" value="Winged helix' DNA-binding domain"/>
    <property type="match status" value="1"/>
</dbReference>
<dbReference type="InterPro" id="IPR000944">
    <property type="entry name" value="Tscrpt_reg_Rrf2"/>
</dbReference>
<keyword evidence="2" id="KW-1185">Reference proteome</keyword>
<dbReference type="InterPro" id="IPR036390">
    <property type="entry name" value="WH_DNA-bd_sf"/>
</dbReference>
<proteinExistence type="predicted"/>
<organism evidence="1 2">
    <name type="scientific">Deinococcus petrolearius</name>
    <dbReference type="NCBI Taxonomy" id="1751295"/>
    <lineage>
        <taxon>Bacteria</taxon>
        <taxon>Thermotogati</taxon>
        <taxon>Deinococcota</taxon>
        <taxon>Deinococci</taxon>
        <taxon>Deinococcales</taxon>
        <taxon>Deinococcaceae</taxon>
        <taxon>Deinococcus</taxon>
    </lineage>
</organism>
<name>A0ABW1DIL4_9DEIO</name>
<dbReference type="Proteomes" id="UP001595979">
    <property type="component" value="Unassembled WGS sequence"/>
</dbReference>
<evidence type="ECO:0000313" key="2">
    <source>
        <dbReference type="Proteomes" id="UP001595979"/>
    </source>
</evidence>
<dbReference type="PANTHER" id="PTHR33221:SF15">
    <property type="entry name" value="HTH-TYPE TRANSCRIPTIONAL REGULATOR YWGB-RELATED"/>
    <property type="match status" value="1"/>
</dbReference>
<dbReference type="Gene3D" id="1.10.10.10">
    <property type="entry name" value="Winged helix-like DNA-binding domain superfamily/Winged helix DNA-binding domain"/>
    <property type="match status" value="1"/>
</dbReference>
<accession>A0ABW1DIL4</accession>
<reference evidence="2" key="1">
    <citation type="journal article" date="2019" name="Int. J. Syst. Evol. Microbiol.">
        <title>The Global Catalogue of Microorganisms (GCM) 10K type strain sequencing project: providing services to taxonomists for standard genome sequencing and annotation.</title>
        <authorList>
            <consortium name="The Broad Institute Genomics Platform"/>
            <consortium name="The Broad Institute Genome Sequencing Center for Infectious Disease"/>
            <person name="Wu L."/>
            <person name="Ma J."/>
        </authorList>
    </citation>
    <scope>NUCLEOTIDE SEQUENCE [LARGE SCALE GENOMIC DNA]</scope>
    <source>
        <strain evidence="2">CGMCC 1.15053</strain>
    </source>
</reference>
<sequence length="144" mass="15421">MNHQYAVAVHILSLLDHQPASSSEDLAGSVGVHPVVVRTVTGLLRRAGLLETRRGVPGARLARPARDISLLDVYRAVNAPEQMLKHHPRPNVACPVGANIQAVLDLTSRRAQDALEAELAAHTLEDVLGDLQTRIDQLPAAAAD</sequence>
<dbReference type="Pfam" id="PF02082">
    <property type="entry name" value="Rrf2"/>
    <property type="match status" value="1"/>
</dbReference>
<dbReference type="PROSITE" id="PS51197">
    <property type="entry name" value="HTH_RRF2_2"/>
    <property type="match status" value="1"/>
</dbReference>
<protein>
    <submittedName>
        <fullName evidence="1">Rrf2 family transcriptional regulator</fullName>
    </submittedName>
</protein>
<dbReference type="PANTHER" id="PTHR33221">
    <property type="entry name" value="WINGED HELIX-TURN-HELIX TRANSCRIPTIONAL REGULATOR, RRF2 FAMILY"/>
    <property type="match status" value="1"/>
</dbReference>
<dbReference type="EMBL" id="JBHSOH010000005">
    <property type="protein sequence ID" value="MFC5847803.1"/>
    <property type="molecule type" value="Genomic_DNA"/>
</dbReference>
<evidence type="ECO:0000313" key="1">
    <source>
        <dbReference type="EMBL" id="MFC5847803.1"/>
    </source>
</evidence>
<gene>
    <name evidence="1" type="ORF">ACFPQ6_05720</name>
</gene>